<dbReference type="InterPro" id="IPR054722">
    <property type="entry name" value="PolX-like_BBD"/>
</dbReference>
<sequence>MSTEMVQNIVVAPVTTPVTVPINHGEKPEKFNGTEFKRWQQKMLFYLTTLNLAKFLYEDAPTLNENESDKQVVAAIDAWKHADFLCKNYILNGLDNTLYNVYSQIKTARELWDSLDKKYKTEDAGTKKFIVGRFLDYKMLDSKTVISQVQELQLILHEIHAEEFKNYLKHKHKEMKLEDLIVRLRIEEDNRTSEKAMWNQTIESKANVVEHNNKNKKRKHFGQEFGQGSNQDTKGGHAKRFKGKCFICDKPGHRAKDCRKRNDQGNKKTFQANISEVGTLSKDVSDINLSAVVSEVNLVGDTKEWWVDTGATRHICSDKKMFSTYHSVEHGEQLFMGNSSTARVEGKGKVILKMTSGKELTLNDVLHVPDIRKNLVSGSLLSKNGFKLVFESDKFILTKSGIYVGKGYLSNGLFKMNVM</sequence>
<dbReference type="PROSITE" id="PS50158">
    <property type="entry name" value="ZF_CCHC"/>
    <property type="match status" value="1"/>
</dbReference>
<feature type="domain" description="CCHC-type" evidence="2">
    <location>
        <begin position="244"/>
        <end position="260"/>
    </location>
</feature>
<dbReference type="GO" id="GO:0008270">
    <property type="term" value="F:zinc ion binding"/>
    <property type="evidence" value="ECO:0007669"/>
    <property type="project" value="UniProtKB-KW"/>
</dbReference>
<keyword evidence="1" id="KW-0863">Zinc-finger</keyword>
<proteinExistence type="predicted"/>
<dbReference type="PANTHER" id="PTHR47592:SF27">
    <property type="entry name" value="OS08G0421700 PROTEIN"/>
    <property type="match status" value="1"/>
</dbReference>
<dbReference type="Pfam" id="PF00098">
    <property type="entry name" value="zf-CCHC"/>
    <property type="match status" value="1"/>
</dbReference>
<dbReference type="Pfam" id="PF22936">
    <property type="entry name" value="Pol_BBD"/>
    <property type="match status" value="1"/>
</dbReference>
<dbReference type="AlphaFoldDB" id="A0A2N9FN92"/>
<reference evidence="3" key="1">
    <citation type="submission" date="2018-02" db="EMBL/GenBank/DDBJ databases">
        <authorList>
            <person name="Cohen D.B."/>
            <person name="Kent A.D."/>
        </authorList>
    </citation>
    <scope>NUCLEOTIDE SEQUENCE</scope>
</reference>
<dbReference type="SMART" id="SM00343">
    <property type="entry name" value="ZnF_C2HC"/>
    <property type="match status" value="1"/>
</dbReference>
<keyword evidence="1" id="KW-0862">Zinc</keyword>
<dbReference type="GO" id="GO:0003676">
    <property type="term" value="F:nucleic acid binding"/>
    <property type="evidence" value="ECO:0007669"/>
    <property type="project" value="InterPro"/>
</dbReference>
<dbReference type="EMBL" id="OIVN01001005">
    <property type="protein sequence ID" value="SPC88623.1"/>
    <property type="molecule type" value="Genomic_DNA"/>
</dbReference>
<dbReference type="Pfam" id="PF14223">
    <property type="entry name" value="Retrotran_gag_2"/>
    <property type="match status" value="1"/>
</dbReference>
<evidence type="ECO:0000313" key="3">
    <source>
        <dbReference type="EMBL" id="SPC88623.1"/>
    </source>
</evidence>
<accession>A0A2N9FN92</accession>
<dbReference type="InterPro" id="IPR036875">
    <property type="entry name" value="Znf_CCHC_sf"/>
</dbReference>
<dbReference type="PANTHER" id="PTHR47592">
    <property type="entry name" value="PBF68 PROTEIN"/>
    <property type="match status" value="1"/>
</dbReference>
<gene>
    <name evidence="3" type="ORF">FSB_LOCUS16505</name>
</gene>
<organism evidence="3">
    <name type="scientific">Fagus sylvatica</name>
    <name type="common">Beechnut</name>
    <dbReference type="NCBI Taxonomy" id="28930"/>
    <lineage>
        <taxon>Eukaryota</taxon>
        <taxon>Viridiplantae</taxon>
        <taxon>Streptophyta</taxon>
        <taxon>Embryophyta</taxon>
        <taxon>Tracheophyta</taxon>
        <taxon>Spermatophyta</taxon>
        <taxon>Magnoliopsida</taxon>
        <taxon>eudicotyledons</taxon>
        <taxon>Gunneridae</taxon>
        <taxon>Pentapetalae</taxon>
        <taxon>rosids</taxon>
        <taxon>fabids</taxon>
        <taxon>Fagales</taxon>
        <taxon>Fagaceae</taxon>
        <taxon>Fagus</taxon>
    </lineage>
</organism>
<dbReference type="SUPFAM" id="SSF57756">
    <property type="entry name" value="Retrovirus zinc finger-like domains"/>
    <property type="match status" value="1"/>
</dbReference>
<evidence type="ECO:0000256" key="1">
    <source>
        <dbReference type="PROSITE-ProRule" id="PRU00047"/>
    </source>
</evidence>
<name>A0A2N9FN92_FAGSY</name>
<keyword evidence="1" id="KW-0479">Metal-binding</keyword>
<protein>
    <recommendedName>
        <fullName evidence="2">CCHC-type domain-containing protein</fullName>
    </recommendedName>
</protein>
<dbReference type="InterPro" id="IPR001878">
    <property type="entry name" value="Znf_CCHC"/>
</dbReference>
<evidence type="ECO:0000259" key="2">
    <source>
        <dbReference type="PROSITE" id="PS50158"/>
    </source>
</evidence>
<dbReference type="Gene3D" id="4.10.60.10">
    <property type="entry name" value="Zinc finger, CCHC-type"/>
    <property type="match status" value="1"/>
</dbReference>